<evidence type="ECO:0000259" key="7">
    <source>
        <dbReference type="Pfam" id="PF17390"/>
    </source>
</evidence>
<dbReference type="Gene3D" id="2.60.120.260">
    <property type="entry name" value="Galactose-binding domain-like"/>
    <property type="match status" value="2"/>
</dbReference>
<reference evidence="8 9" key="1">
    <citation type="submission" date="2023-09" db="EMBL/GenBank/DDBJ databases">
        <title>Microbacterium fusihabitans sp. nov., Microbacterium phycihabitans sp. nov., and Microbacterium cervinum sp. nov., isolated from dried seaweeds of beach.</title>
        <authorList>
            <person name="Lee S.D."/>
        </authorList>
    </citation>
    <scope>NUCLEOTIDE SEQUENCE [LARGE SCALE GENOMIC DNA]</scope>
    <source>
        <strain evidence="8 9">KSW2-21</strain>
    </source>
</reference>
<dbReference type="InterPro" id="IPR013737">
    <property type="entry name" value="Bac_rhamnosid_N"/>
</dbReference>
<keyword evidence="9" id="KW-1185">Reference proteome</keyword>
<comment type="catalytic activity">
    <reaction evidence="1">
        <text>Hydrolysis of terminal non-reducing alpha-L-rhamnose residues in alpha-L-rhamnosides.</text>
        <dbReference type="EC" id="3.2.1.40"/>
    </reaction>
</comment>
<keyword evidence="3 8" id="KW-0378">Hydrolase</keyword>
<organism evidence="8 9">
    <name type="scientific">Microbacterium algihabitans</name>
    <dbReference type="NCBI Taxonomy" id="3075992"/>
    <lineage>
        <taxon>Bacteria</taxon>
        <taxon>Bacillati</taxon>
        <taxon>Actinomycetota</taxon>
        <taxon>Actinomycetes</taxon>
        <taxon>Micrococcales</taxon>
        <taxon>Microbacteriaceae</taxon>
        <taxon>Microbacterium</taxon>
    </lineage>
</organism>
<dbReference type="PANTHER" id="PTHR33307:SF6">
    <property type="entry name" value="ALPHA-RHAMNOSIDASE (EUROFUNG)-RELATED"/>
    <property type="match status" value="1"/>
</dbReference>
<feature type="domain" description="Bacterial alpha-L-rhamnosidase N-terminal" evidence="5">
    <location>
        <begin position="137"/>
        <end position="306"/>
    </location>
</feature>
<dbReference type="InterPro" id="IPR035398">
    <property type="entry name" value="Bac_rhamnosid_C"/>
</dbReference>
<dbReference type="InterPro" id="IPR016007">
    <property type="entry name" value="Alpha_rhamnosid"/>
</dbReference>
<dbReference type="Pfam" id="PF17390">
    <property type="entry name" value="Bac_rhamnosid_C"/>
    <property type="match status" value="1"/>
</dbReference>
<dbReference type="Pfam" id="PF17389">
    <property type="entry name" value="Bac_rhamnosid6H"/>
    <property type="match status" value="1"/>
</dbReference>
<dbReference type="InterPro" id="IPR008928">
    <property type="entry name" value="6-hairpin_glycosidase_sf"/>
</dbReference>
<feature type="domain" description="Alpha-L-rhamnosidase C-terminal" evidence="7">
    <location>
        <begin position="769"/>
        <end position="839"/>
    </location>
</feature>
<feature type="domain" description="Alpha-L-rhamnosidase concanavalin-like" evidence="4">
    <location>
        <begin position="317"/>
        <end position="414"/>
    </location>
</feature>
<evidence type="ECO:0000259" key="4">
    <source>
        <dbReference type="Pfam" id="PF05592"/>
    </source>
</evidence>
<evidence type="ECO:0000256" key="3">
    <source>
        <dbReference type="ARBA" id="ARBA00022801"/>
    </source>
</evidence>
<dbReference type="GO" id="GO:0016787">
    <property type="term" value="F:hydrolase activity"/>
    <property type="evidence" value="ECO:0007669"/>
    <property type="project" value="UniProtKB-KW"/>
</dbReference>
<dbReference type="Gene3D" id="2.60.420.10">
    <property type="entry name" value="Maltose phosphorylase, domain 3"/>
    <property type="match status" value="1"/>
</dbReference>
<dbReference type="RefSeq" id="WP_316002047.1">
    <property type="nucleotide sequence ID" value="NZ_JAWDIU010000008.1"/>
</dbReference>
<evidence type="ECO:0000259" key="5">
    <source>
        <dbReference type="Pfam" id="PF08531"/>
    </source>
</evidence>
<dbReference type="PIRSF" id="PIRSF010631">
    <property type="entry name" value="A-rhamnsds"/>
    <property type="match status" value="1"/>
</dbReference>
<dbReference type="InterPro" id="IPR035396">
    <property type="entry name" value="Bac_rhamnosid6H"/>
</dbReference>
<dbReference type="InterPro" id="IPR012341">
    <property type="entry name" value="6hp_glycosidase-like_sf"/>
</dbReference>
<dbReference type="EMBL" id="JAWDIU010000008">
    <property type="protein sequence ID" value="MDU0328450.1"/>
    <property type="molecule type" value="Genomic_DNA"/>
</dbReference>
<dbReference type="SUPFAM" id="SSF48208">
    <property type="entry name" value="Six-hairpin glycosidases"/>
    <property type="match status" value="1"/>
</dbReference>
<dbReference type="EC" id="3.2.1.40" evidence="2"/>
<evidence type="ECO:0000256" key="1">
    <source>
        <dbReference type="ARBA" id="ARBA00001445"/>
    </source>
</evidence>
<dbReference type="PANTHER" id="PTHR33307">
    <property type="entry name" value="ALPHA-RHAMNOSIDASE (EUROFUNG)"/>
    <property type="match status" value="1"/>
</dbReference>
<dbReference type="Proteomes" id="UP001256673">
    <property type="component" value="Unassembled WGS sequence"/>
</dbReference>
<dbReference type="Pfam" id="PF08531">
    <property type="entry name" value="Bac_rhamnosid_N"/>
    <property type="match status" value="1"/>
</dbReference>
<dbReference type="Gene3D" id="2.60.40.10">
    <property type="entry name" value="Immunoglobulins"/>
    <property type="match status" value="1"/>
</dbReference>
<proteinExistence type="predicted"/>
<dbReference type="InterPro" id="IPR013783">
    <property type="entry name" value="Ig-like_fold"/>
</dbReference>
<gene>
    <name evidence="8" type="ORF">RWH43_16950</name>
</gene>
<evidence type="ECO:0000259" key="6">
    <source>
        <dbReference type="Pfam" id="PF17389"/>
    </source>
</evidence>
<protein>
    <recommendedName>
        <fullName evidence="2">alpha-L-rhamnosidase</fullName>
        <ecNumber evidence="2">3.2.1.40</ecNumber>
    </recommendedName>
</protein>
<name>A0ABU3S069_9MICO</name>
<dbReference type="InterPro" id="IPR008902">
    <property type="entry name" value="Rhamnosid_concanavalin"/>
</dbReference>
<dbReference type="Pfam" id="PF25788">
    <property type="entry name" value="Ig_Rha78A_N"/>
    <property type="match status" value="1"/>
</dbReference>
<comment type="caution">
    <text evidence="8">The sequence shown here is derived from an EMBL/GenBank/DDBJ whole genome shotgun (WGS) entry which is preliminary data.</text>
</comment>
<dbReference type="Gene3D" id="1.50.10.10">
    <property type="match status" value="1"/>
</dbReference>
<evidence type="ECO:0000313" key="8">
    <source>
        <dbReference type="EMBL" id="MDU0328450.1"/>
    </source>
</evidence>
<accession>A0ABU3S069</accession>
<sequence length="927" mass="100920">MSASTARIDTVRIDRRTDGAYADSPLPRVSWTVVDAPGWWQASARIRLDGEDVAEIEGDESSFVDWPFAPVLPHSAHTLEVQATSTNGETTAWSEPVRFVATFLADGEWVAERIGLATPSVVAAPALLRAEFDAEEDVVAAHLSSTAEGVFQIELNGQDVDDSVLKPGWSSYQYRTVHDAVDVTALVVPGRNALGIRLAGGWWTEEYGFAGEGRRVYGEQPSVAAQLLLVRADGSTRVIATGSGWRATDEGPVVSSGIYAGEHYDARRRIGAWSTPGFDDSAWSPVSSTGIDRAPEAMLAEPVRRTGEVAVKRVLTSPSGNTILDFGQNLVGRLRITVSGDAGHAVTLRHAEVLEDGELGLRPLRFAAATDRYVLAGDAVETWEPEFTFHGFRYAQIDDWPGEFEPASVTAIVIGSDMRRTGWFDSSNPLVNRLHENIVWGMRGNFLALPTDCPQRDERLGWTGDVQVFSPTASFLYDSDAFLSSWLRDVAAEQAAHDGVCPVVVPWVLPGDTYPAAAWGDAAVVVPSVLHERFGDRRALAEQYESMGAWADALLRVAGERMLWEGMFQFGDWLDPAAPPEHPEDVRADPDLVASAALIRALDLVTAAAATLGHHDDHDHYCALAERARDAFCAEYLTPAGRMMSDAPTAYAVALRYDIVRDPSTRETLGQRLAELLRREGYRMATGFVGTPLVQDALVDGGHADVAERLLLQTENPSWLYAVTMGATTVWERWDSLLEDGSVNPGDMTSFNHYAFGAVADWLHRRLAGLAPAAPGYRRLRIAPVLLPSFDHAGAVHDTPYGRAEVSWRRDGDDVLLEVTVPANTTAEIDVPGLPNEELGAGTHGWRIPGSVRRPAAPISPDSALSEVIDRAGAYDLLVEELNAHAPASAHRLRHRTRWVPQRTLRSELDGIPAEVLESIADRLSAL</sequence>
<dbReference type="Pfam" id="PF05592">
    <property type="entry name" value="Bac_rhamnosid"/>
    <property type="match status" value="1"/>
</dbReference>
<evidence type="ECO:0000313" key="9">
    <source>
        <dbReference type="Proteomes" id="UP001256673"/>
    </source>
</evidence>
<feature type="domain" description="Alpha-L-rhamnosidase six-hairpin glycosidase" evidence="6">
    <location>
        <begin position="419"/>
        <end position="766"/>
    </location>
</feature>
<evidence type="ECO:0000256" key="2">
    <source>
        <dbReference type="ARBA" id="ARBA00012652"/>
    </source>
</evidence>